<reference evidence="9 10" key="1">
    <citation type="submission" date="2015-01" db="EMBL/GenBank/DDBJ databases">
        <title>The Genome Sequence of Exophiala oligosperma CBS72588.</title>
        <authorList>
            <consortium name="The Broad Institute Genomics Platform"/>
            <person name="Cuomo C."/>
            <person name="de Hoog S."/>
            <person name="Gorbushina A."/>
            <person name="Stielow B."/>
            <person name="Teixiera M."/>
            <person name="Abouelleil A."/>
            <person name="Chapman S.B."/>
            <person name="Priest M."/>
            <person name="Young S.K."/>
            <person name="Wortman J."/>
            <person name="Nusbaum C."/>
            <person name="Birren B."/>
        </authorList>
    </citation>
    <scope>NUCLEOTIDE SEQUENCE [LARGE SCALE GENOMIC DNA]</scope>
    <source>
        <strain evidence="9 10">CBS 72588</strain>
    </source>
</reference>
<proteinExistence type="predicted"/>
<feature type="transmembrane region" description="Helical" evidence="7">
    <location>
        <begin position="373"/>
        <end position="392"/>
    </location>
</feature>
<dbReference type="GeneID" id="27356474"/>
<dbReference type="FunFam" id="1.20.1250.20:FF:000196">
    <property type="entry name" value="MFS toxin efflux pump (AflT)"/>
    <property type="match status" value="1"/>
</dbReference>
<keyword evidence="2" id="KW-0813">Transport</keyword>
<evidence type="ECO:0000256" key="6">
    <source>
        <dbReference type="SAM" id="MobiDB-lite"/>
    </source>
</evidence>
<keyword evidence="3 7" id="KW-0812">Transmembrane</keyword>
<dbReference type="PANTHER" id="PTHR23501:SF177">
    <property type="entry name" value="MAJOR FACILITATOR SUPERFAMILY (MFS) PROFILE DOMAIN-CONTAINING PROTEIN-RELATED"/>
    <property type="match status" value="1"/>
</dbReference>
<evidence type="ECO:0000256" key="7">
    <source>
        <dbReference type="SAM" id="Phobius"/>
    </source>
</evidence>
<sequence>MPAASEKVSSQAKPPSISAVPMSDSRAAIESGYSQPSKAEANESSDSGMDSQPEMKSDGSTKGLPLVITVSALVFVMFCVSIEMTIVSTAIPRITDEFNSLQDIGWYGSAYFMCIAAWQPTWGKILKYFPLNIAFAITAIGFNIGCVICAVAQNSETLIAGRAVQGALGAGLPPGIYTIIAFVAPPKQKNMMMGALAAVFGIASVLGPILGGVLTDHASWRWVFWINLPISLPAVVVILVFFKPPSAATPPQVTLKEKLLQMDLPGTFVIMGAVICYLLAMQDGGVVRPWNSVRIIGLLVGFGLLLIFFVAIQYLSGERAVFRGREVKNRTLMVMCVIAFHVVAGFQLLLYYLPIYFQSTRSVSAARSGTNMLPIVLSSSFFAIACGVIMSLWGRYVPVILIGSVPMTVGAGLLYTLDVNSSTGKWVGFQLLVGTGCGLVLQVPVMVAQSIVESADISTVTAIIMWSQTIGSAIWVSAGEAGFSNKLLEMLPVRAPNVDPARVLGLGASQIAKVYQGEQLAGVLQAYMDGVKVPFTLVIACFCVVAVAAPFARWESIKGKMVM</sequence>
<keyword evidence="4 7" id="KW-1133">Transmembrane helix</keyword>
<feature type="transmembrane region" description="Helical" evidence="7">
    <location>
        <begin position="191"/>
        <end position="210"/>
    </location>
</feature>
<feature type="transmembrane region" description="Helical" evidence="7">
    <location>
        <begin position="332"/>
        <end position="353"/>
    </location>
</feature>
<feature type="transmembrane region" description="Helical" evidence="7">
    <location>
        <begin position="429"/>
        <end position="448"/>
    </location>
</feature>
<dbReference type="SUPFAM" id="SSF103473">
    <property type="entry name" value="MFS general substrate transporter"/>
    <property type="match status" value="1"/>
</dbReference>
<evidence type="ECO:0000256" key="2">
    <source>
        <dbReference type="ARBA" id="ARBA00022448"/>
    </source>
</evidence>
<gene>
    <name evidence="9" type="ORF">PV06_04400</name>
</gene>
<feature type="transmembrane region" description="Helical" evidence="7">
    <location>
        <begin position="262"/>
        <end position="280"/>
    </location>
</feature>
<feature type="transmembrane region" description="Helical" evidence="7">
    <location>
        <begin position="64"/>
        <end position="84"/>
    </location>
</feature>
<keyword evidence="10" id="KW-1185">Reference proteome</keyword>
<dbReference type="CDD" id="cd17502">
    <property type="entry name" value="MFS_Azr1_MDR_like"/>
    <property type="match status" value="1"/>
</dbReference>
<feature type="transmembrane region" description="Helical" evidence="7">
    <location>
        <begin position="533"/>
        <end position="554"/>
    </location>
</feature>
<feature type="domain" description="Major facilitator superfamily (MFS) profile" evidence="8">
    <location>
        <begin position="69"/>
        <end position="563"/>
    </location>
</feature>
<comment type="subcellular location">
    <subcellularLocation>
        <location evidence="1">Membrane</location>
        <topology evidence="1">Multi-pass membrane protein</topology>
    </subcellularLocation>
</comment>
<protein>
    <recommendedName>
        <fullName evidence="8">Major facilitator superfamily (MFS) profile domain-containing protein</fullName>
    </recommendedName>
</protein>
<feature type="transmembrane region" description="Helical" evidence="7">
    <location>
        <begin position="104"/>
        <end position="121"/>
    </location>
</feature>
<feature type="transmembrane region" description="Helical" evidence="7">
    <location>
        <begin position="222"/>
        <end position="242"/>
    </location>
</feature>
<feature type="transmembrane region" description="Helical" evidence="7">
    <location>
        <begin position="292"/>
        <end position="312"/>
    </location>
</feature>
<name>A0A0D2ATX0_9EURO</name>
<dbReference type="AlphaFoldDB" id="A0A0D2ATX0"/>
<dbReference type="GO" id="GO:0005886">
    <property type="term" value="C:plasma membrane"/>
    <property type="evidence" value="ECO:0007669"/>
    <property type="project" value="TreeGrafter"/>
</dbReference>
<dbReference type="Gene3D" id="1.20.1250.20">
    <property type="entry name" value="MFS general substrate transporter like domains"/>
    <property type="match status" value="1"/>
</dbReference>
<dbReference type="Gene3D" id="1.20.1720.10">
    <property type="entry name" value="Multidrug resistance protein D"/>
    <property type="match status" value="1"/>
</dbReference>
<dbReference type="EMBL" id="KN847335">
    <property type="protein sequence ID" value="KIW43281.1"/>
    <property type="molecule type" value="Genomic_DNA"/>
</dbReference>
<evidence type="ECO:0000256" key="4">
    <source>
        <dbReference type="ARBA" id="ARBA00022989"/>
    </source>
</evidence>
<dbReference type="Pfam" id="PF07690">
    <property type="entry name" value="MFS_1"/>
    <property type="match status" value="1"/>
</dbReference>
<feature type="transmembrane region" description="Helical" evidence="7">
    <location>
        <begin position="159"/>
        <end position="184"/>
    </location>
</feature>
<accession>A0A0D2ATX0</accession>
<dbReference type="InterPro" id="IPR011701">
    <property type="entry name" value="MFS"/>
</dbReference>
<dbReference type="RefSeq" id="XP_016263497.1">
    <property type="nucleotide sequence ID" value="XM_016405291.1"/>
</dbReference>
<feature type="compositionally biased region" description="Polar residues" evidence="6">
    <location>
        <begin position="32"/>
        <end position="50"/>
    </location>
</feature>
<evidence type="ECO:0000313" key="9">
    <source>
        <dbReference type="EMBL" id="KIW43281.1"/>
    </source>
</evidence>
<dbReference type="InterPro" id="IPR036259">
    <property type="entry name" value="MFS_trans_sf"/>
</dbReference>
<feature type="region of interest" description="Disordered" evidence="6">
    <location>
        <begin position="1"/>
        <end position="60"/>
    </location>
</feature>
<keyword evidence="5 7" id="KW-0472">Membrane</keyword>
<evidence type="ECO:0000313" key="10">
    <source>
        <dbReference type="Proteomes" id="UP000053342"/>
    </source>
</evidence>
<dbReference type="PROSITE" id="PS50850">
    <property type="entry name" value="MFS"/>
    <property type="match status" value="1"/>
</dbReference>
<dbReference type="OrthoDB" id="10021397at2759"/>
<dbReference type="Proteomes" id="UP000053342">
    <property type="component" value="Unassembled WGS sequence"/>
</dbReference>
<dbReference type="HOGENOM" id="CLU_000960_22_1_1"/>
<dbReference type="PANTHER" id="PTHR23501">
    <property type="entry name" value="MAJOR FACILITATOR SUPERFAMILY"/>
    <property type="match status" value="1"/>
</dbReference>
<evidence type="ECO:0000259" key="8">
    <source>
        <dbReference type="PROSITE" id="PS50850"/>
    </source>
</evidence>
<feature type="transmembrane region" description="Helical" evidence="7">
    <location>
        <begin position="133"/>
        <end position="153"/>
    </location>
</feature>
<feature type="transmembrane region" description="Helical" evidence="7">
    <location>
        <begin position="399"/>
        <end position="417"/>
    </location>
</feature>
<dbReference type="GO" id="GO:0022857">
    <property type="term" value="F:transmembrane transporter activity"/>
    <property type="evidence" value="ECO:0007669"/>
    <property type="project" value="InterPro"/>
</dbReference>
<evidence type="ECO:0000256" key="1">
    <source>
        <dbReference type="ARBA" id="ARBA00004141"/>
    </source>
</evidence>
<dbReference type="InterPro" id="IPR020846">
    <property type="entry name" value="MFS_dom"/>
</dbReference>
<evidence type="ECO:0000256" key="5">
    <source>
        <dbReference type="ARBA" id="ARBA00023136"/>
    </source>
</evidence>
<evidence type="ECO:0000256" key="3">
    <source>
        <dbReference type="ARBA" id="ARBA00022692"/>
    </source>
</evidence>
<organism evidence="9 10">
    <name type="scientific">Exophiala oligosperma</name>
    <dbReference type="NCBI Taxonomy" id="215243"/>
    <lineage>
        <taxon>Eukaryota</taxon>
        <taxon>Fungi</taxon>
        <taxon>Dikarya</taxon>
        <taxon>Ascomycota</taxon>
        <taxon>Pezizomycotina</taxon>
        <taxon>Eurotiomycetes</taxon>
        <taxon>Chaetothyriomycetidae</taxon>
        <taxon>Chaetothyriales</taxon>
        <taxon>Herpotrichiellaceae</taxon>
        <taxon>Exophiala</taxon>
    </lineage>
</organism>
<dbReference type="VEuPathDB" id="FungiDB:PV06_04400"/>